<dbReference type="PROSITE" id="PS50181">
    <property type="entry name" value="FBOX"/>
    <property type="match status" value="1"/>
</dbReference>
<dbReference type="PROSITE" id="PS50294">
    <property type="entry name" value="WD_REPEATS_REGION"/>
    <property type="match status" value="2"/>
</dbReference>
<protein>
    <submittedName>
        <fullName evidence="2">Uncharacterized protein</fullName>
    </submittedName>
</protein>
<sequence>MQSPATRSDQHPNLLPSRLLSKRNTASTSSPNTTASNRRRFGGLLADLGLDSTLQSETSSRASPSLKSMIRNDGPGIEVLSSSITSFADRISALSLAMGGDIDSKRSSSRGKDRNFLHLATEGVYYEGCFVDGASEDSVGGGLQKNAKKSRLGLIDLPEDLILEVFSHLPSDHNTLHVLSQVSRRLYRISQSPSLWARVLESSGCVAELKKEVQEHAVGVWRRPKGAWHGINFVADTSTEPIQDIEGNMLPSNSIPLHYPTLYRTLQTLPTLIRSLDPAQKPTAIALESHQDSVYCVQQEGRWMVTGSRDKSFKIWDLTAVERGEQGLALTVPEAHEGSILGLAFDLDTQGKGTLVTASSDCKTSLWNVDLSEYEKTGVVHIQKKETFRHSSTVLDVALTPSYVVTGTKDCHVRVYSRKTLELHGTLSGHRGPINCITPHKLVLGSDDQERSDEEAIVSASGDGNWIIWDAKKLVQIRKGAGNGRGLACVAWERDYILTGDNESLIKLYDASTANLLRIFQGHNSLVRAVSMRLREGLVVSGSYNEGVLIWDLYSGHLIKRPTLPNQSSLVFDLQMSANRLIIVGHDRTIKMLTWGTNLPYTDLLV</sequence>
<dbReference type="RefSeq" id="XP_066067114.1">
    <property type="nucleotide sequence ID" value="XM_066211017.1"/>
</dbReference>
<dbReference type="SMART" id="SM00320">
    <property type="entry name" value="WD40"/>
    <property type="match status" value="7"/>
</dbReference>
<dbReference type="PROSITE" id="PS50082">
    <property type="entry name" value="WD_REPEATS_2"/>
    <property type="match status" value="2"/>
</dbReference>
<dbReference type="GO" id="GO:0048188">
    <property type="term" value="C:Set1C/COMPASS complex"/>
    <property type="evidence" value="ECO:0007669"/>
    <property type="project" value="TreeGrafter"/>
</dbReference>
<evidence type="ECO:0000256" key="1">
    <source>
        <dbReference type="SAM" id="MobiDB-lite"/>
    </source>
</evidence>
<dbReference type="PANTHER" id="PTHR22847:SF745">
    <property type="entry name" value="F-BOX_WD REPEAT-CONTAINING PROTEIN 7"/>
    <property type="match status" value="1"/>
</dbReference>
<dbReference type="InterPro" id="IPR001680">
    <property type="entry name" value="WD40_rpt"/>
</dbReference>
<keyword evidence="3" id="KW-1185">Reference proteome</keyword>
<reference evidence="2" key="3">
    <citation type="submission" date="2024-01" db="EMBL/GenBank/DDBJ databases">
        <authorList>
            <person name="Coelho M.A."/>
            <person name="David-Palma M."/>
            <person name="Shea T."/>
            <person name="Sun S."/>
            <person name="Cuomo C.A."/>
            <person name="Heitman J."/>
        </authorList>
    </citation>
    <scope>NUCLEOTIDE SEQUENCE</scope>
    <source>
        <strain evidence="2">CBS 7841</strain>
    </source>
</reference>
<dbReference type="OrthoDB" id="19711at2759"/>
<dbReference type="InterPro" id="IPR019775">
    <property type="entry name" value="WD40_repeat_CS"/>
</dbReference>
<evidence type="ECO:0000313" key="2">
    <source>
        <dbReference type="EMBL" id="WVN86414.1"/>
    </source>
</evidence>
<feature type="compositionally biased region" description="Low complexity" evidence="1">
    <location>
        <begin position="23"/>
        <end position="36"/>
    </location>
</feature>
<evidence type="ECO:0000313" key="3">
    <source>
        <dbReference type="Proteomes" id="UP000094043"/>
    </source>
</evidence>
<dbReference type="VEuPathDB" id="FungiDB:L203_01057"/>
<dbReference type="Proteomes" id="UP000094043">
    <property type="component" value="Chromosome 2"/>
</dbReference>
<dbReference type="Pfam" id="PF00400">
    <property type="entry name" value="WD40"/>
    <property type="match status" value="3"/>
</dbReference>
<dbReference type="InterPro" id="IPR015943">
    <property type="entry name" value="WD40/YVTN_repeat-like_dom_sf"/>
</dbReference>
<dbReference type="InterPro" id="IPR036322">
    <property type="entry name" value="WD40_repeat_dom_sf"/>
</dbReference>
<gene>
    <name evidence="2" type="ORF">L203_101578</name>
</gene>
<dbReference type="SUPFAM" id="SSF81383">
    <property type="entry name" value="F-box domain"/>
    <property type="match status" value="1"/>
</dbReference>
<proteinExistence type="predicted"/>
<feature type="region of interest" description="Disordered" evidence="1">
    <location>
        <begin position="1"/>
        <end position="40"/>
    </location>
</feature>
<dbReference type="InterPro" id="IPR036047">
    <property type="entry name" value="F-box-like_dom_sf"/>
</dbReference>
<dbReference type="PROSITE" id="PS00678">
    <property type="entry name" value="WD_REPEATS_1"/>
    <property type="match status" value="2"/>
</dbReference>
<organism evidence="2 3">
    <name type="scientific">Cryptococcus depauperatus CBS 7841</name>
    <dbReference type="NCBI Taxonomy" id="1295531"/>
    <lineage>
        <taxon>Eukaryota</taxon>
        <taxon>Fungi</taxon>
        <taxon>Dikarya</taxon>
        <taxon>Basidiomycota</taxon>
        <taxon>Agaricomycotina</taxon>
        <taxon>Tremellomycetes</taxon>
        <taxon>Tremellales</taxon>
        <taxon>Cryptococcaceae</taxon>
        <taxon>Cryptococcus</taxon>
    </lineage>
</organism>
<dbReference type="GO" id="GO:0042393">
    <property type="term" value="F:histone binding"/>
    <property type="evidence" value="ECO:0007669"/>
    <property type="project" value="TreeGrafter"/>
</dbReference>
<accession>A0A1E3ITN9</accession>
<dbReference type="AlphaFoldDB" id="A0A1E3ITN9"/>
<reference evidence="2" key="1">
    <citation type="submission" date="2016-06" db="EMBL/GenBank/DDBJ databases">
        <authorList>
            <person name="Cuomo C."/>
            <person name="Litvintseva A."/>
            <person name="Heitman J."/>
            <person name="Chen Y."/>
            <person name="Sun S."/>
            <person name="Springer D."/>
            <person name="Dromer F."/>
            <person name="Young S."/>
            <person name="Zeng Q."/>
            <person name="Chapman S."/>
            <person name="Gujja S."/>
            <person name="Saif S."/>
            <person name="Birren B."/>
        </authorList>
    </citation>
    <scope>NUCLEOTIDE SEQUENCE</scope>
    <source>
        <strain evidence="2">CBS 7841</strain>
    </source>
</reference>
<dbReference type="KEGG" id="cdep:91085791"/>
<dbReference type="Gene3D" id="1.20.1280.50">
    <property type="match status" value="1"/>
</dbReference>
<dbReference type="Gene3D" id="2.130.10.10">
    <property type="entry name" value="YVTN repeat-like/Quinoprotein amine dehydrogenase"/>
    <property type="match status" value="2"/>
</dbReference>
<dbReference type="SMART" id="SM00256">
    <property type="entry name" value="FBOX"/>
    <property type="match status" value="1"/>
</dbReference>
<dbReference type="Pfam" id="PF12937">
    <property type="entry name" value="F-box-like"/>
    <property type="match status" value="1"/>
</dbReference>
<reference evidence="2" key="2">
    <citation type="journal article" date="2022" name="Elife">
        <title>Obligate sexual reproduction of a homothallic fungus closely related to the Cryptococcus pathogenic species complex.</title>
        <authorList>
            <person name="Passer A.R."/>
            <person name="Clancey S.A."/>
            <person name="Shea T."/>
            <person name="David-Palma M."/>
            <person name="Averette A.F."/>
            <person name="Boekhout T."/>
            <person name="Porcel B.M."/>
            <person name="Nowrousian M."/>
            <person name="Cuomo C.A."/>
            <person name="Sun S."/>
            <person name="Heitman J."/>
            <person name="Coelho M.A."/>
        </authorList>
    </citation>
    <scope>NUCLEOTIDE SEQUENCE</scope>
    <source>
        <strain evidence="2">CBS 7841</strain>
    </source>
</reference>
<dbReference type="SUPFAM" id="SSF50978">
    <property type="entry name" value="WD40 repeat-like"/>
    <property type="match status" value="1"/>
</dbReference>
<dbReference type="PANTHER" id="PTHR22847">
    <property type="entry name" value="WD40 REPEAT PROTEIN"/>
    <property type="match status" value="1"/>
</dbReference>
<dbReference type="GeneID" id="91085791"/>
<dbReference type="EMBL" id="CP143785">
    <property type="protein sequence ID" value="WVN86414.1"/>
    <property type="molecule type" value="Genomic_DNA"/>
</dbReference>
<name>A0A1E3ITN9_9TREE</name>
<dbReference type="InterPro" id="IPR001810">
    <property type="entry name" value="F-box_dom"/>
</dbReference>